<reference evidence="1 2" key="1">
    <citation type="journal article" date="2006" name="Science">
        <title>The genome of black cottonwood, Populus trichocarpa (Torr. &amp; Gray).</title>
        <authorList>
            <person name="Tuskan G.A."/>
            <person name="Difazio S."/>
            <person name="Jansson S."/>
            <person name="Bohlmann J."/>
            <person name="Grigoriev I."/>
            <person name="Hellsten U."/>
            <person name="Putnam N."/>
            <person name="Ralph S."/>
            <person name="Rombauts S."/>
            <person name="Salamov A."/>
            <person name="Schein J."/>
            <person name="Sterck L."/>
            <person name="Aerts A."/>
            <person name="Bhalerao R.R."/>
            <person name="Bhalerao R.P."/>
            <person name="Blaudez D."/>
            <person name="Boerjan W."/>
            <person name="Brun A."/>
            <person name="Brunner A."/>
            <person name="Busov V."/>
            <person name="Campbell M."/>
            <person name="Carlson J."/>
            <person name="Chalot M."/>
            <person name="Chapman J."/>
            <person name="Chen G.L."/>
            <person name="Cooper D."/>
            <person name="Coutinho P.M."/>
            <person name="Couturier J."/>
            <person name="Covert S."/>
            <person name="Cronk Q."/>
            <person name="Cunningham R."/>
            <person name="Davis J."/>
            <person name="Degroeve S."/>
            <person name="Dejardin A."/>
            <person name="Depamphilis C."/>
            <person name="Detter J."/>
            <person name="Dirks B."/>
            <person name="Dubchak I."/>
            <person name="Duplessis S."/>
            <person name="Ehlting J."/>
            <person name="Ellis B."/>
            <person name="Gendler K."/>
            <person name="Goodstein D."/>
            <person name="Gribskov M."/>
            <person name="Grimwood J."/>
            <person name="Groover A."/>
            <person name="Gunter L."/>
            <person name="Hamberger B."/>
            <person name="Heinze B."/>
            <person name="Helariutta Y."/>
            <person name="Henrissat B."/>
            <person name="Holligan D."/>
            <person name="Holt R."/>
            <person name="Huang W."/>
            <person name="Islam-Faridi N."/>
            <person name="Jones S."/>
            <person name="Jones-Rhoades M."/>
            <person name="Jorgensen R."/>
            <person name="Joshi C."/>
            <person name="Kangasjarvi J."/>
            <person name="Karlsson J."/>
            <person name="Kelleher C."/>
            <person name="Kirkpatrick R."/>
            <person name="Kirst M."/>
            <person name="Kohler A."/>
            <person name="Kalluri U."/>
            <person name="Larimer F."/>
            <person name="Leebens-Mack J."/>
            <person name="Leple J.C."/>
            <person name="Locascio P."/>
            <person name="Lou Y."/>
            <person name="Lucas S."/>
            <person name="Martin F."/>
            <person name="Montanini B."/>
            <person name="Napoli C."/>
            <person name="Nelson D.R."/>
            <person name="Nelson C."/>
            <person name="Nieminen K."/>
            <person name="Nilsson O."/>
            <person name="Pereda V."/>
            <person name="Peter G."/>
            <person name="Philippe R."/>
            <person name="Pilate G."/>
            <person name="Poliakov A."/>
            <person name="Razumovskaya J."/>
            <person name="Richardson P."/>
            <person name="Rinaldi C."/>
            <person name="Ritland K."/>
            <person name="Rouze P."/>
            <person name="Ryaboy D."/>
            <person name="Schmutz J."/>
            <person name="Schrader J."/>
            <person name="Segerman B."/>
            <person name="Shin H."/>
            <person name="Siddiqui A."/>
            <person name="Sterky F."/>
            <person name="Terry A."/>
            <person name="Tsai C.J."/>
            <person name="Uberbacher E."/>
            <person name="Unneberg P."/>
            <person name="Vahala J."/>
            <person name="Wall K."/>
            <person name="Wessler S."/>
            <person name="Yang G."/>
            <person name="Yin T."/>
            <person name="Douglas C."/>
            <person name="Marra M."/>
            <person name="Sandberg G."/>
            <person name="Van de Peer Y."/>
            <person name="Rokhsar D."/>
        </authorList>
    </citation>
    <scope>NUCLEOTIDE SEQUENCE [LARGE SCALE GENOMIC DNA]</scope>
    <source>
        <strain evidence="2">cv. Nisqually</strain>
    </source>
</reference>
<protein>
    <submittedName>
        <fullName evidence="1">Uncharacterized protein</fullName>
    </submittedName>
</protein>
<gene>
    <name evidence="1" type="ORF">POPTR_014G082200</name>
</gene>
<organism evidence="1 2">
    <name type="scientific">Populus trichocarpa</name>
    <name type="common">Western balsam poplar</name>
    <name type="synonym">Populus balsamifera subsp. trichocarpa</name>
    <dbReference type="NCBI Taxonomy" id="3694"/>
    <lineage>
        <taxon>Eukaryota</taxon>
        <taxon>Viridiplantae</taxon>
        <taxon>Streptophyta</taxon>
        <taxon>Embryophyta</taxon>
        <taxon>Tracheophyta</taxon>
        <taxon>Spermatophyta</taxon>
        <taxon>Magnoliopsida</taxon>
        <taxon>eudicotyledons</taxon>
        <taxon>Gunneridae</taxon>
        <taxon>Pentapetalae</taxon>
        <taxon>rosids</taxon>
        <taxon>fabids</taxon>
        <taxon>Malpighiales</taxon>
        <taxon>Salicaceae</taxon>
        <taxon>Saliceae</taxon>
        <taxon>Populus</taxon>
    </lineage>
</organism>
<dbReference type="Proteomes" id="UP000006729">
    <property type="component" value="Chromosome 14"/>
</dbReference>
<name>A0A2K1XSC3_POPTR</name>
<sequence length="116" mass="13674">MSENYLQTRLARSNIGAVCVWMLDMEAYSRIALSFLQLQGGFCWWKSWYSVNFYYINVSAKFFIESLLMEPVFRQRCVYFDSDNYLGIFYSTPEPKGQNTHQHQKPSLIAQLIFGK</sequence>
<dbReference type="EMBL" id="CM009303">
    <property type="protein sequence ID" value="PNT03665.1"/>
    <property type="molecule type" value="Genomic_DNA"/>
</dbReference>
<evidence type="ECO:0000313" key="2">
    <source>
        <dbReference type="Proteomes" id="UP000006729"/>
    </source>
</evidence>
<dbReference type="AlphaFoldDB" id="A0A2K1XSC3"/>
<dbReference type="InParanoid" id="A0A2K1XSC3"/>
<proteinExistence type="predicted"/>
<evidence type="ECO:0000313" key="1">
    <source>
        <dbReference type="EMBL" id="PNT03665.1"/>
    </source>
</evidence>
<keyword evidence="2" id="KW-1185">Reference proteome</keyword>
<accession>A0A2K1XSC3</accession>
<dbReference type="Gramene" id="Potri.014G082200.1.v4.1">
    <property type="protein sequence ID" value="Potri.014G082200.1.v4.1"/>
    <property type="gene ID" value="Potri.014G082200.v4.1"/>
</dbReference>